<gene>
    <name evidence="10" type="ORF">NQF89_02920</name>
</gene>
<keyword evidence="6 8" id="KW-1133">Transmembrane helix</keyword>
<feature type="transmembrane region" description="Helical" evidence="8">
    <location>
        <begin position="161"/>
        <end position="194"/>
    </location>
</feature>
<evidence type="ECO:0000256" key="1">
    <source>
        <dbReference type="ARBA" id="ARBA00004651"/>
    </source>
</evidence>
<keyword evidence="5 8" id="KW-0812">Transmembrane</keyword>
<accession>A0ABT3WJU2</accession>
<evidence type="ECO:0000256" key="7">
    <source>
        <dbReference type="ARBA" id="ARBA00023136"/>
    </source>
</evidence>
<evidence type="ECO:0000256" key="4">
    <source>
        <dbReference type="ARBA" id="ARBA00022679"/>
    </source>
</evidence>
<protein>
    <submittedName>
        <fullName evidence="10">Glycosyltransferase family 39 protein</fullName>
    </submittedName>
</protein>
<evidence type="ECO:0000256" key="5">
    <source>
        <dbReference type="ARBA" id="ARBA00022692"/>
    </source>
</evidence>
<feature type="transmembrane region" description="Helical" evidence="8">
    <location>
        <begin position="330"/>
        <end position="351"/>
    </location>
</feature>
<keyword evidence="3" id="KW-0328">Glycosyltransferase</keyword>
<comment type="caution">
    <text evidence="10">The sequence shown here is derived from an EMBL/GenBank/DDBJ whole genome shotgun (WGS) entry which is preliminary data.</text>
</comment>
<organism evidence="10 11">
    <name type="scientific">Bombella pollinis</name>
    <dbReference type="NCBI Taxonomy" id="2967337"/>
    <lineage>
        <taxon>Bacteria</taxon>
        <taxon>Pseudomonadati</taxon>
        <taxon>Pseudomonadota</taxon>
        <taxon>Alphaproteobacteria</taxon>
        <taxon>Acetobacterales</taxon>
        <taxon>Acetobacteraceae</taxon>
        <taxon>Bombella</taxon>
    </lineage>
</organism>
<dbReference type="PANTHER" id="PTHR33908">
    <property type="entry name" value="MANNOSYLTRANSFERASE YKCB-RELATED"/>
    <property type="match status" value="1"/>
</dbReference>
<evidence type="ECO:0000313" key="10">
    <source>
        <dbReference type="EMBL" id="MCX5619377.1"/>
    </source>
</evidence>
<feature type="transmembrane region" description="Helical" evidence="8">
    <location>
        <begin position="253"/>
        <end position="274"/>
    </location>
</feature>
<dbReference type="InterPro" id="IPR050297">
    <property type="entry name" value="LipidA_mod_glycosyltrf_83"/>
</dbReference>
<proteinExistence type="predicted"/>
<evidence type="ECO:0000259" key="9">
    <source>
        <dbReference type="Pfam" id="PF13231"/>
    </source>
</evidence>
<dbReference type="EMBL" id="JANIDX010000002">
    <property type="protein sequence ID" value="MCX5619377.1"/>
    <property type="molecule type" value="Genomic_DNA"/>
</dbReference>
<reference evidence="10 11" key="1">
    <citation type="submission" date="2022-07" db="EMBL/GenBank/DDBJ databases">
        <title>Bombella genomes.</title>
        <authorList>
            <person name="Harer L."/>
            <person name="Styblova S."/>
            <person name="Ehrmann M."/>
        </authorList>
    </citation>
    <scope>NUCLEOTIDE SEQUENCE [LARGE SCALE GENOMIC DNA]</scope>
    <source>
        <strain evidence="10 11">TMW 2.2556</strain>
    </source>
</reference>
<keyword evidence="2" id="KW-1003">Cell membrane</keyword>
<evidence type="ECO:0000256" key="2">
    <source>
        <dbReference type="ARBA" id="ARBA00022475"/>
    </source>
</evidence>
<feature type="domain" description="Glycosyltransferase RgtA/B/C/D-like" evidence="9">
    <location>
        <begin position="58"/>
        <end position="222"/>
    </location>
</feature>
<feature type="transmembrane region" description="Helical" evidence="8">
    <location>
        <begin position="116"/>
        <end position="149"/>
    </location>
</feature>
<dbReference type="Proteomes" id="UP001165575">
    <property type="component" value="Unassembled WGS sequence"/>
</dbReference>
<keyword evidence="4" id="KW-0808">Transferase</keyword>
<dbReference type="Pfam" id="PF13231">
    <property type="entry name" value="PMT_2"/>
    <property type="match status" value="1"/>
</dbReference>
<name>A0ABT3WJU2_9PROT</name>
<dbReference type="InterPro" id="IPR038731">
    <property type="entry name" value="RgtA/B/C-like"/>
</dbReference>
<evidence type="ECO:0000313" key="11">
    <source>
        <dbReference type="Proteomes" id="UP001165575"/>
    </source>
</evidence>
<dbReference type="PANTHER" id="PTHR33908:SF11">
    <property type="entry name" value="MEMBRANE PROTEIN"/>
    <property type="match status" value="1"/>
</dbReference>
<feature type="transmembrane region" description="Helical" evidence="8">
    <location>
        <begin position="306"/>
        <end position="323"/>
    </location>
</feature>
<keyword evidence="7 8" id="KW-0472">Membrane</keyword>
<feature type="transmembrane region" description="Helical" evidence="8">
    <location>
        <begin position="281"/>
        <end position="300"/>
    </location>
</feature>
<comment type="subcellular location">
    <subcellularLocation>
        <location evidence="1">Cell membrane</location>
        <topology evidence="1">Multi-pass membrane protein</topology>
    </subcellularLocation>
</comment>
<feature type="transmembrane region" description="Helical" evidence="8">
    <location>
        <begin position="206"/>
        <end position="224"/>
    </location>
</feature>
<keyword evidence="11" id="KW-1185">Reference proteome</keyword>
<evidence type="ECO:0000256" key="8">
    <source>
        <dbReference type="SAM" id="Phobius"/>
    </source>
</evidence>
<feature type="transmembrane region" description="Helical" evidence="8">
    <location>
        <begin position="83"/>
        <end position="104"/>
    </location>
</feature>
<evidence type="ECO:0000256" key="3">
    <source>
        <dbReference type="ARBA" id="ARBA00022676"/>
    </source>
</evidence>
<sequence length="470" mass="52544">MPSTGGNRCTFWRGPRLLYGALGLLWLLHLLLAIRIPLVPDEAYYWLWSRHMQWGYLDHPFMVALWVRGGTALWGDTAFGVRFVGLVGFGVANLFIFLTAQQFFPEEKSAGRRAIWLFNATLMASIGLIPATPDAPLCLFLSMSLWALAHALRVGQPQSRWGWWVLCGICLGLAMDSKYTAVLWGLGLAGYILFSQRGLWRMAGPWVAGCAACVMTVPTLYWNLKHHWAGLLKQGGRTMQWHPERAGQFLGEFFLGQAALLTPWVAGVCMLGLWRARSRQNVLLWLALPMMAVFLCHALGDRVQANWVWVLYPPLIVAGAGYGGHIKGAVLMGMASSFLIYSQALTGFMALPASMNPITRLSAGWGRLTADIIAQAQQKTISTIAVRDYALASILAFYHPRGLQIIGLDSRWAYIEQLPRMNVQPVLLIEDAHYAFAQTRGEQITRYSGSQRVRAYRIELKSKSTGWQIR</sequence>
<dbReference type="RefSeq" id="WP_266137460.1">
    <property type="nucleotide sequence ID" value="NZ_JANIDX010000002.1"/>
</dbReference>
<evidence type="ECO:0000256" key="6">
    <source>
        <dbReference type="ARBA" id="ARBA00022989"/>
    </source>
</evidence>